<dbReference type="GO" id="GO:0016755">
    <property type="term" value="F:aminoacyltransferase activity"/>
    <property type="evidence" value="ECO:0007669"/>
    <property type="project" value="InterPro"/>
</dbReference>
<evidence type="ECO:0000256" key="1">
    <source>
        <dbReference type="ARBA" id="ARBA00004496"/>
    </source>
</evidence>
<dbReference type="Gene3D" id="3.40.630.30">
    <property type="match status" value="2"/>
</dbReference>
<keyword evidence="7" id="KW-0961">Cell wall biogenesis/degradation</keyword>
<dbReference type="GO" id="GO:0008360">
    <property type="term" value="P:regulation of cell shape"/>
    <property type="evidence" value="ECO:0007669"/>
    <property type="project" value="UniProtKB-KW"/>
</dbReference>
<dbReference type="SUPFAM" id="SSF55729">
    <property type="entry name" value="Acyl-CoA N-acyltransferases (Nat)"/>
    <property type="match status" value="2"/>
</dbReference>
<evidence type="ECO:0000256" key="5">
    <source>
        <dbReference type="ARBA" id="ARBA00022984"/>
    </source>
</evidence>
<reference evidence="12" key="1">
    <citation type="submission" date="2020-09" db="EMBL/GenBank/DDBJ databases">
        <title>A novel bacterium of genus Hazenella, isolated from South China Sea.</title>
        <authorList>
            <person name="Huang H."/>
            <person name="Mo K."/>
            <person name="Hu Y."/>
        </authorList>
    </citation>
    <scope>NUCLEOTIDE SEQUENCE</scope>
    <source>
        <strain evidence="12">IB182357</strain>
    </source>
</reference>
<dbReference type="GO" id="GO:0071555">
    <property type="term" value="P:cell wall organization"/>
    <property type="evidence" value="ECO:0007669"/>
    <property type="project" value="UniProtKB-KW"/>
</dbReference>
<dbReference type="PANTHER" id="PTHR36174:SF1">
    <property type="entry name" value="LIPID II:GLYCINE GLYCYLTRANSFERASE"/>
    <property type="match status" value="1"/>
</dbReference>
<accession>A0A926N8U3</accession>
<dbReference type="EC" id="2.3.2.16" evidence="8"/>
<dbReference type="InterPro" id="IPR003447">
    <property type="entry name" value="FEMABX"/>
</dbReference>
<evidence type="ECO:0000256" key="4">
    <source>
        <dbReference type="ARBA" id="ARBA00022960"/>
    </source>
</evidence>
<keyword evidence="13" id="KW-1185">Reference proteome</keyword>
<dbReference type="GO" id="GO:0005737">
    <property type="term" value="C:cytoplasm"/>
    <property type="evidence" value="ECO:0007669"/>
    <property type="project" value="UniProtKB-SubCell"/>
</dbReference>
<dbReference type="InterPro" id="IPR016181">
    <property type="entry name" value="Acyl_CoA_acyltransferase"/>
</dbReference>
<comment type="subcellular location">
    <subcellularLocation>
        <location evidence="1">Cytoplasm</location>
    </subcellularLocation>
</comment>
<dbReference type="AlphaFoldDB" id="A0A926N8U3"/>
<evidence type="ECO:0000313" key="12">
    <source>
        <dbReference type="EMBL" id="MBD1371813.1"/>
    </source>
</evidence>
<evidence type="ECO:0000313" key="13">
    <source>
        <dbReference type="Proteomes" id="UP000661691"/>
    </source>
</evidence>
<comment type="similarity">
    <text evidence="2">Belongs to the FemABX family.</text>
</comment>
<dbReference type="Proteomes" id="UP000661691">
    <property type="component" value="Unassembled WGS sequence"/>
</dbReference>
<organism evidence="12 13">
    <name type="scientific">Polycladospora coralii</name>
    <dbReference type="NCBI Taxonomy" id="2771432"/>
    <lineage>
        <taxon>Bacteria</taxon>
        <taxon>Bacillati</taxon>
        <taxon>Bacillota</taxon>
        <taxon>Bacilli</taxon>
        <taxon>Bacillales</taxon>
        <taxon>Thermoactinomycetaceae</taxon>
        <taxon>Polycladospora</taxon>
    </lineage>
</organism>
<dbReference type="Pfam" id="PF02388">
    <property type="entry name" value="FemAB"/>
    <property type="match status" value="2"/>
</dbReference>
<keyword evidence="6" id="KW-0012">Acyltransferase</keyword>
<keyword evidence="4" id="KW-0133">Cell shape</keyword>
<name>A0A926N8U3_9BACL</name>
<evidence type="ECO:0000256" key="3">
    <source>
        <dbReference type="ARBA" id="ARBA00022679"/>
    </source>
</evidence>
<evidence type="ECO:0000256" key="9">
    <source>
        <dbReference type="ARBA" id="ARBA00040679"/>
    </source>
</evidence>
<proteinExistence type="inferred from homology"/>
<dbReference type="PROSITE" id="PS51191">
    <property type="entry name" value="FEMABX"/>
    <property type="match status" value="1"/>
</dbReference>
<evidence type="ECO:0000256" key="7">
    <source>
        <dbReference type="ARBA" id="ARBA00023316"/>
    </source>
</evidence>
<dbReference type="GO" id="GO:0009252">
    <property type="term" value="P:peptidoglycan biosynthetic process"/>
    <property type="evidence" value="ECO:0007669"/>
    <property type="project" value="UniProtKB-KW"/>
</dbReference>
<evidence type="ECO:0000256" key="10">
    <source>
        <dbReference type="ARBA" id="ARBA00042933"/>
    </source>
</evidence>
<evidence type="ECO:0000256" key="11">
    <source>
        <dbReference type="ARBA" id="ARBA00048654"/>
    </source>
</evidence>
<comment type="caution">
    <text evidence="12">The sequence shown here is derived from an EMBL/GenBank/DDBJ whole genome shotgun (WGS) entry which is preliminary data.</text>
</comment>
<dbReference type="EMBL" id="JACXAH010000005">
    <property type="protein sequence ID" value="MBD1371813.1"/>
    <property type="molecule type" value="Genomic_DNA"/>
</dbReference>
<keyword evidence="3" id="KW-0808">Transferase</keyword>
<evidence type="ECO:0000256" key="6">
    <source>
        <dbReference type="ARBA" id="ARBA00023315"/>
    </source>
</evidence>
<sequence length="380" mass="45019">MFKVDLVSRHDYLNFIAKHPYRNFYQYPSWADLKTEWKWTYDYIGWFSSSDVLVGCALILYRKVPGINKHLAYIPRGPLIDWFGQIPIHQWFDPLFQYLKTKQVFSLKMDPPLTRQKWSSKNIASGRQEFQSYGLSNKRITDISSDVIYNGVEYIGQELDKMGWRKWMTQESFDTVQPTFVYRLNMKGKSLNQLFVDFDPLVQDQIRKADDEGIQISEGDESELVHFHDLLRSTAKREQSEVRTLQYFNTMFQSLKMEDVSRIRLYFAKKQDQYLSAALTVRVDGHFWELYSACTSYEAHEPGSYLMRWKMIQDAYALGDRTYDFQGVHNQIDEEHAADPILQYKLGFGGEVHELMGEWDFPVMPMLHWAFDMYMKKGKK</sequence>
<evidence type="ECO:0000256" key="8">
    <source>
        <dbReference type="ARBA" id="ARBA00039074"/>
    </source>
</evidence>
<protein>
    <recommendedName>
        <fullName evidence="9">Lipid II:glycine glycyltransferase</fullName>
        <ecNumber evidence="8">2.3.2.16</ecNumber>
    </recommendedName>
    <alternativeName>
        <fullName evidence="10">Factor essential for expression of methicillin resistance X</fullName>
    </alternativeName>
</protein>
<dbReference type="InterPro" id="IPR050644">
    <property type="entry name" value="PG_Glycine_Bridge_Synth"/>
</dbReference>
<keyword evidence="5" id="KW-0573">Peptidoglycan synthesis</keyword>
<gene>
    <name evidence="12" type="ORF">IC620_05500</name>
</gene>
<comment type="catalytic activity">
    <reaction evidence="11">
        <text>beta-D-GlcNAc-(1-&gt;4)-Mur2Ac(oyl-L-Ala-D-isoglutaminyl-L-Lys-D-Ala-D-Ala)-di-trans,octa-cis-undecaprenyl diphosphate + glycyl-tRNA(Gly) = beta-D-GlcNAc-(1-&gt;4)-Mur2Ac(oyl-L-Ala-D-isoglutaminyl-L-Lys-(N(6)-Gly)-D-Ala-D-Ala)-di-trans,octa-cis-undecaprenyl diphosphate + tRNA(Gly) + H(+)</text>
        <dbReference type="Rhea" id="RHEA:30435"/>
        <dbReference type="Rhea" id="RHEA-COMP:9664"/>
        <dbReference type="Rhea" id="RHEA-COMP:9683"/>
        <dbReference type="ChEBI" id="CHEBI:15378"/>
        <dbReference type="ChEBI" id="CHEBI:62233"/>
        <dbReference type="ChEBI" id="CHEBI:62234"/>
        <dbReference type="ChEBI" id="CHEBI:78442"/>
        <dbReference type="ChEBI" id="CHEBI:78522"/>
        <dbReference type="EC" id="2.3.2.16"/>
    </reaction>
</comment>
<dbReference type="PANTHER" id="PTHR36174">
    <property type="entry name" value="LIPID II:GLYCINE GLYCYLTRANSFERASE"/>
    <property type="match status" value="1"/>
</dbReference>
<evidence type="ECO:0000256" key="2">
    <source>
        <dbReference type="ARBA" id="ARBA00009943"/>
    </source>
</evidence>
<dbReference type="RefSeq" id="WP_191138448.1">
    <property type="nucleotide sequence ID" value="NZ_JACXAG020000001.1"/>
</dbReference>